<evidence type="ECO:0000313" key="2">
    <source>
        <dbReference type="Proteomes" id="UP000326757"/>
    </source>
</evidence>
<organism evidence="1 2">
    <name type="scientific">Monilinia laxa</name>
    <name type="common">Brown rot fungus</name>
    <name type="synonym">Sclerotinia laxa</name>
    <dbReference type="NCBI Taxonomy" id="61186"/>
    <lineage>
        <taxon>Eukaryota</taxon>
        <taxon>Fungi</taxon>
        <taxon>Dikarya</taxon>
        <taxon>Ascomycota</taxon>
        <taxon>Pezizomycotina</taxon>
        <taxon>Leotiomycetes</taxon>
        <taxon>Helotiales</taxon>
        <taxon>Sclerotiniaceae</taxon>
        <taxon>Monilinia</taxon>
    </lineage>
</organism>
<keyword evidence="2" id="KW-1185">Reference proteome</keyword>
<accession>A0A5N6JZG7</accession>
<dbReference type="Proteomes" id="UP000326757">
    <property type="component" value="Unassembled WGS sequence"/>
</dbReference>
<dbReference type="EMBL" id="VIGI01000010">
    <property type="protein sequence ID" value="KAB8294936.1"/>
    <property type="molecule type" value="Genomic_DNA"/>
</dbReference>
<comment type="caution">
    <text evidence="1">The sequence shown here is derived from an EMBL/GenBank/DDBJ whole genome shotgun (WGS) entry which is preliminary data.</text>
</comment>
<gene>
    <name evidence="1" type="ORF">EYC80_006891</name>
</gene>
<evidence type="ECO:0000313" key="1">
    <source>
        <dbReference type="EMBL" id="KAB8294936.1"/>
    </source>
</evidence>
<protein>
    <submittedName>
        <fullName evidence="1">Uncharacterized protein</fullName>
    </submittedName>
</protein>
<proteinExistence type="predicted"/>
<reference evidence="1 2" key="1">
    <citation type="submission" date="2019-06" db="EMBL/GenBank/DDBJ databases">
        <title>Genome Sequence of the Brown Rot Fungal Pathogen Monilinia laxa.</title>
        <authorList>
            <person name="De Miccolis Angelini R.M."/>
            <person name="Landi L."/>
            <person name="Abate D."/>
            <person name="Pollastro S."/>
            <person name="Romanazzi G."/>
            <person name="Faretra F."/>
        </authorList>
    </citation>
    <scope>NUCLEOTIDE SEQUENCE [LARGE SCALE GENOMIC DNA]</scope>
    <source>
        <strain evidence="1 2">Mlax316</strain>
    </source>
</reference>
<name>A0A5N6JZG7_MONLA</name>
<dbReference type="AlphaFoldDB" id="A0A5N6JZG7"/>
<sequence length="68" mass="7922">MVWMDGCMEIIDDASIYLFVYLSGWMDGWMDGWMGGWIYDGYVLYVCITLPADDQPALNWKKRVPCLC</sequence>